<sequence length="96" mass="10568">MNRPLNKEQVKGLFEQEAVLMGTENCVPDFRAAALFGGDAVEHARKMNTSRPGFFFNGYGVGDYTMDALTLRGFQAAASFYNVQLLRKEMPALDGG</sequence>
<dbReference type="AlphaFoldDB" id="A0A173Y6T0"/>
<accession>A0A173Y6T0</accession>
<dbReference type="EMBL" id="CYZT01000004">
    <property type="protein sequence ID" value="CUN58937.1"/>
    <property type="molecule type" value="Genomic_DNA"/>
</dbReference>
<name>A0A173Y6T0_FLAPL</name>
<organism evidence="1 2">
    <name type="scientific">Flavonifractor plautii</name>
    <name type="common">Fusobacterium plautii</name>
    <dbReference type="NCBI Taxonomy" id="292800"/>
    <lineage>
        <taxon>Bacteria</taxon>
        <taxon>Bacillati</taxon>
        <taxon>Bacillota</taxon>
        <taxon>Clostridia</taxon>
        <taxon>Eubacteriales</taxon>
        <taxon>Oscillospiraceae</taxon>
        <taxon>Flavonifractor</taxon>
    </lineage>
</organism>
<dbReference type="Proteomes" id="UP000095746">
    <property type="component" value="Unassembled WGS sequence"/>
</dbReference>
<reference evidence="1 2" key="1">
    <citation type="submission" date="2015-09" db="EMBL/GenBank/DDBJ databases">
        <authorList>
            <consortium name="Pathogen Informatics"/>
        </authorList>
    </citation>
    <scope>NUCLEOTIDE SEQUENCE [LARGE SCALE GENOMIC DNA]</scope>
    <source>
        <strain evidence="1 2">2789STDY5608854</strain>
    </source>
</reference>
<evidence type="ECO:0000313" key="2">
    <source>
        <dbReference type="Proteomes" id="UP000095746"/>
    </source>
</evidence>
<proteinExistence type="predicted"/>
<protein>
    <submittedName>
        <fullName evidence="1">Uncharacterized protein</fullName>
    </submittedName>
</protein>
<evidence type="ECO:0000313" key="1">
    <source>
        <dbReference type="EMBL" id="CUN58937.1"/>
    </source>
</evidence>
<dbReference type="RefSeq" id="WP_021632478.1">
    <property type="nucleotide sequence ID" value="NZ_JADMOW010000015.1"/>
</dbReference>
<gene>
    <name evidence="1" type="ORF">ERS852411_00149</name>
</gene>